<feature type="domain" description="Phospholipase A2-like central" evidence="14">
    <location>
        <begin position="62"/>
        <end position="157"/>
    </location>
</feature>
<evidence type="ECO:0000256" key="3">
    <source>
        <dbReference type="ARBA" id="ARBA00013278"/>
    </source>
</evidence>
<keyword evidence="7" id="KW-0378">Hydrolase</keyword>
<comment type="subcellular location">
    <subcellularLocation>
        <location evidence="2">Secreted</location>
    </subcellularLocation>
</comment>
<comment type="cofactor">
    <cofactor evidence="1">
        <name>Ca(2+)</name>
        <dbReference type="ChEBI" id="CHEBI:29108"/>
    </cofactor>
</comment>
<comment type="caution">
    <text evidence="15">The sequence shown here is derived from an EMBL/GenBank/DDBJ whole genome shotgun (WGS) entry which is preliminary data.</text>
</comment>
<keyword evidence="5" id="KW-0964">Secreted</keyword>
<feature type="region of interest" description="Disordered" evidence="13">
    <location>
        <begin position="1"/>
        <end position="21"/>
    </location>
</feature>
<dbReference type="GO" id="GO:0016042">
    <property type="term" value="P:lipid catabolic process"/>
    <property type="evidence" value="ECO:0007669"/>
    <property type="project" value="UniProtKB-KW"/>
</dbReference>
<evidence type="ECO:0000256" key="8">
    <source>
        <dbReference type="ARBA" id="ARBA00022837"/>
    </source>
</evidence>
<dbReference type="Gene3D" id="1.20.90.10">
    <property type="entry name" value="Phospholipase A2 domain"/>
    <property type="match status" value="1"/>
</dbReference>
<keyword evidence="16" id="KW-1185">Reference proteome</keyword>
<gene>
    <name evidence="15" type="ORF">PV327_009786</name>
</gene>
<sequence>MTDDKSNSSDDEENGQIGTFRSGPEYLIEEIGSKLNNGNKTSFIGKSFSKILDLFADKINLIVPGTYWCGDGNAATNENDLGFFDKSDYCCKNHDECSNNLQAGESEGPLINNGIFTRSACTCDHEFYKCLKDADTLVASGIGDTYFNVLRPQCFQEDYPIKSCAKHDHVRLFRKKCLQYNYDKSDEKKLQWFDNPDF</sequence>
<dbReference type="GO" id="GO:0004623">
    <property type="term" value="F:phospholipase A2 activity"/>
    <property type="evidence" value="ECO:0007669"/>
    <property type="project" value="UniProtKB-EC"/>
</dbReference>
<reference evidence="15" key="2">
    <citation type="submission" date="2023-03" db="EMBL/GenBank/DDBJ databases">
        <authorList>
            <person name="Inwood S.N."/>
            <person name="Skelly J.G."/>
            <person name="Guhlin J."/>
            <person name="Harrop T.W.R."/>
            <person name="Goldson S.G."/>
            <person name="Dearden P.K."/>
        </authorList>
    </citation>
    <scope>NUCLEOTIDE SEQUENCE</scope>
    <source>
        <strain evidence="15">Lincoln</strain>
        <tissue evidence="15">Whole body</tissue>
    </source>
</reference>
<evidence type="ECO:0000256" key="13">
    <source>
        <dbReference type="SAM" id="MobiDB-lite"/>
    </source>
</evidence>
<proteinExistence type="predicted"/>
<keyword evidence="11" id="KW-1015">Disulfide bond</keyword>
<evidence type="ECO:0000256" key="7">
    <source>
        <dbReference type="ARBA" id="ARBA00022801"/>
    </source>
</evidence>
<dbReference type="PANTHER" id="PTHR12253">
    <property type="entry name" value="RH14732P"/>
    <property type="match status" value="1"/>
</dbReference>
<dbReference type="EC" id="3.1.1.4" evidence="3"/>
<evidence type="ECO:0000256" key="2">
    <source>
        <dbReference type="ARBA" id="ARBA00004613"/>
    </source>
</evidence>
<dbReference type="EMBL" id="JAQQBR010001835">
    <property type="protein sequence ID" value="KAK0161301.1"/>
    <property type="molecule type" value="Genomic_DNA"/>
</dbReference>
<evidence type="ECO:0000256" key="6">
    <source>
        <dbReference type="ARBA" id="ARBA00022723"/>
    </source>
</evidence>
<dbReference type="InterPro" id="IPR033113">
    <property type="entry name" value="PLA2_histidine"/>
</dbReference>
<protein>
    <recommendedName>
        <fullName evidence="4">Phospholipase A2</fullName>
        <ecNumber evidence="3">3.1.1.4</ecNumber>
    </recommendedName>
    <alternativeName>
        <fullName evidence="12">Phosphatidylcholine 2-acylhydrolase</fullName>
    </alternativeName>
</protein>
<dbReference type="Proteomes" id="UP001168972">
    <property type="component" value="Unassembled WGS sequence"/>
</dbReference>
<evidence type="ECO:0000256" key="10">
    <source>
        <dbReference type="ARBA" id="ARBA00023098"/>
    </source>
</evidence>
<keyword evidence="9" id="KW-0442">Lipid degradation</keyword>
<dbReference type="AlphaFoldDB" id="A0AA39CB77"/>
<dbReference type="GO" id="GO:0006644">
    <property type="term" value="P:phospholipid metabolic process"/>
    <property type="evidence" value="ECO:0007669"/>
    <property type="project" value="InterPro"/>
</dbReference>
<name>A0AA39CB77_MICHY</name>
<evidence type="ECO:0000256" key="12">
    <source>
        <dbReference type="ARBA" id="ARBA00029903"/>
    </source>
</evidence>
<evidence type="ECO:0000256" key="9">
    <source>
        <dbReference type="ARBA" id="ARBA00022963"/>
    </source>
</evidence>
<evidence type="ECO:0000256" key="1">
    <source>
        <dbReference type="ARBA" id="ARBA00001913"/>
    </source>
</evidence>
<evidence type="ECO:0000256" key="11">
    <source>
        <dbReference type="ARBA" id="ARBA00023157"/>
    </source>
</evidence>
<evidence type="ECO:0000256" key="5">
    <source>
        <dbReference type="ARBA" id="ARBA00022525"/>
    </source>
</evidence>
<dbReference type="GO" id="GO:0005576">
    <property type="term" value="C:extracellular region"/>
    <property type="evidence" value="ECO:0007669"/>
    <property type="project" value="UniProtKB-SubCell"/>
</dbReference>
<dbReference type="SUPFAM" id="SSF48619">
    <property type="entry name" value="Phospholipase A2, PLA2"/>
    <property type="match status" value="1"/>
</dbReference>
<reference evidence="15" key="1">
    <citation type="journal article" date="2023" name="bioRxiv">
        <title>Scaffold-level genome assemblies of two parasitoid biocontrol wasps reveal the parthenogenesis mechanism and an associated novel virus.</title>
        <authorList>
            <person name="Inwood S."/>
            <person name="Skelly J."/>
            <person name="Guhlin J."/>
            <person name="Harrop T."/>
            <person name="Goldson S."/>
            <person name="Dearden P."/>
        </authorList>
    </citation>
    <scope>NUCLEOTIDE SEQUENCE</scope>
    <source>
        <strain evidence="15">Lincoln</strain>
        <tissue evidence="15">Whole body</tissue>
    </source>
</reference>
<accession>A0AA39CB77</accession>
<evidence type="ECO:0000259" key="14">
    <source>
        <dbReference type="Pfam" id="PF05826"/>
    </source>
</evidence>
<evidence type="ECO:0000313" key="15">
    <source>
        <dbReference type="EMBL" id="KAK0161301.1"/>
    </source>
</evidence>
<evidence type="ECO:0000313" key="16">
    <source>
        <dbReference type="Proteomes" id="UP001168972"/>
    </source>
</evidence>
<organism evidence="15 16">
    <name type="scientific">Microctonus hyperodae</name>
    <name type="common">Parasitoid wasp</name>
    <dbReference type="NCBI Taxonomy" id="165561"/>
    <lineage>
        <taxon>Eukaryota</taxon>
        <taxon>Metazoa</taxon>
        <taxon>Ecdysozoa</taxon>
        <taxon>Arthropoda</taxon>
        <taxon>Hexapoda</taxon>
        <taxon>Insecta</taxon>
        <taxon>Pterygota</taxon>
        <taxon>Neoptera</taxon>
        <taxon>Endopterygota</taxon>
        <taxon>Hymenoptera</taxon>
        <taxon>Apocrita</taxon>
        <taxon>Ichneumonoidea</taxon>
        <taxon>Braconidae</taxon>
        <taxon>Euphorinae</taxon>
        <taxon>Microctonus</taxon>
    </lineage>
</organism>
<dbReference type="Pfam" id="PF05826">
    <property type="entry name" value="Phospholip_A2_2"/>
    <property type="match status" value="1"/>
</dbReference>
<dbReference type="GO" id="GO:0046872">
    <property type="term" value="F:metal ion binding"/>
    <property type="evidence" value="ECO:0007669"/>
    <property type="project" value="UniProtKB-KW"/>
</dbReference>
<dbReference type="InterPro" id="IPR016090">
    <property type="entry name" value="PLA2-like_dom"/>
</dbReference>
<keyword evidence="10" id="KW-0443">Lipid metabolism</keyword>
<dbReference type="PROSITE" id="PS00118">
    <property type="entry name" value="PA2_HIS"/>
    <property type="match status" value="1"/>
</dbReference>
<dbReference type="InterPro" id="IPR036444">
    <property type="entry name" value="PLipase_A2_dom_sf"/>
</dbReference>
<dbReference type="FunFam" id="1.20.90.10:FF:000002">
    <property type="entry name" value="Phospholipase A2 group III"/>
    <property type="match status" value="1"/>
</dbReference>
<evidence type="ECO:0000256" key="4">
    <source>
        <dbReference type="ARBA" id="ARBA00021721"/>
    </source>
</evidence>
<keyword evidence="6" id="KW-0479">Metal-binding</keyword>
<dbReference type="GO" id="GO:0050482">
    <property type="term" value="P:arachidonate secretion"/>
    <property type="evidence" value="ECO:0007669"/>
    <property type="project" value="InterPro"/>
</dbReference>
<keyword evidence="8" id="KW-0106">Calcium</keyword>